<evidence type="ECO:0000313" key="11">
    <source>
        <dbReference type="EMBL" id="AWI06613.1"/>
    </source>
</evidence>
<comment type="catalytic activity">
    <reaction evidence="8 9">
        <text>butanoate + ATP = butanoyl phosphate + ADP</text>
        <dbReference type="Rhea" id="RHEA:13585"/>
        <dbReference type="ChEBI" id="CHEBI:17968"/>
        <dbReference type="ChEBI" id="CHEBI:30616"/>
        <dbReference type="ChEBI" id="CHEBI:58079"/>
        <dbReference type="ChEBI" id="CHEBI:456216"/>
        <dbReference type="EC" id="2.7.2.7"/>
    </reaction>
</comment>
<dbReference type="NCBIfam" id="NF002834">
    <property type="entry name" value="PRK03011.1-5"/>
    <property type="match status" value="1"/>
</dbReference>
<evidence type="ECO:0000256" key="2">
    <source>
        <dbReference type="ARBA" id="ARBA00008748"/>
    </source>
</evidence>
<dbReference type="EC" id="2.7.2.7" evidence="9"/>
<accession>A0A2U8DV30</accession>
<reference evidence="12" key="1">
    <citation type="submission" date="2017-04" db="EMBL/GenBank/DDBJ databases">
        <authorList>
            <person name="Song Y."/>
            <person name="Cho B.-K."/>
        </authorList>
    </citation>
    <scope>NUCLEOTIDE SEQUENCE [LARGE SCALE GENOMIC DNA]</scope>
    <source>
        <strain evidence="12">SL1</strain>
    </source>
</reference>
<sequence length="355" mass="39177">MSYKILAINPGSTSTKIALYEDEKEIFCKTLEHPVEQIEKYENTADQFDMRKEVVLSFLKQNGYEVKELAAVVGRGGMVPKVKSGAYKVNETMVDRLKNNPVVEHASNLGALIAYEIASSIGVPAYIYDSVRVDELEDIARVSGMPDIPRTSTSHALNTRAMAMKVAKKYGKKYSDMNFIVAHLGGGISVNVHRKGQMVDIMADDEGPFSPERAGKVPCNALIDLCYSGKFDKKTMKKKLRGNGGLKAYLNTVDAREVEKMIENGDEKAKLVYEAMAYQVAKGIGELATVVEGKVDAIVITGGIAYSDMITNWIKKRVQFIAPVEIMPGENEMESLALGTLRVLKGEEEAREYVE</sequence>
<keyword evidence="6 9" id="KW-0418">Kinase</keyword>
<evidence type="ECO:0000256" key="5">
    <source>
        <dbReference type="ARBA" id="ARBA00022741"/>
    </source>
</evidence>
<dbReference type="InterPro" id="IPR011245">
    <property type="entry name" value="Butyrate_kin"/>
</dbReference>
<dbReference type="Pfam" id="PF00871">
    <property type="entry name" value="Acetate_kinase"/>
    <property type="match status" value="1"/>
</dbReference>
<dbReference type="KEGG" id="cdrk:B9W14_19645"/>
<dbReference type="GO" id="GO:0008776">
    <property type="term" value="F:acetate kinase activity"/>
    <property type="evidence" value="ECO:0007669"/>
    <property type="project" value="TreeGrafter"/>
</dbReference>
<keyword evidence="5 9" id="KW-0547">Nucleotide-binding</keyword>
<dbReference type="SUPFAM" id="SSF53067">
    <property type="entry name" value="Actin-like ATPase domain"/>
    <property type="match status" value="2"/>
</dbReference>
<dbReference type="PANTHER" id="PTHR21060">
    <property type="entry name" value="ACETATE KINASE"/>
    <property type="match status" value="1"/>
</dbReference>
<dbReference type="InterPro" id="IPR000890">
    <property type="entry name" value="Aliphatic_acid_kin_short-chain"/>
</dbReference>
<dbReference type="GO" id="GO:0005524">
    <property type="term" value="F:ATP binding"/>
    <property type="evidence" value="ECO:0007669"/>
    <property type="project" value="UniProtKB-KW"/>
</dbReference>
<dbReference type="Proteomes" id="UP000244910">
    <property type="component" value="Chromosome"/>
</dbReference>
<keyword evidence="3 9" id="KW-0963">Cytoplasm</keyword>
<dbReference type="PIRSF" id="PIRSF036458">
    <property type="entry name" value="Butyrate_kin"/>
    <property type="match status" value="1"/>
</dbReference>
<dbReference type="EMBL" id="CP020953">
    <property type="protein sequence ID" value="AWI06613.1"/>
    <property type="molecule type" value="Genomic_DNA"/>
</dbReference>
<comment type="subcellular location">
    <subcellularLocation>
        <location evidence="1 9">Cytoplasm</location>
    </subcellularLocation>
</comment>
<evidence type="ECO:0000256" key="7">
    <source>
        <dbReference type="ARBA" id="ARBA00022840"/>
    </source>
</evidence>
<dbReference type="PANTHER" id="PTHR21060:SF3">
    <property type="entry name" value="BUTYRATE KINASE 2-RELATED"/>
    <property type="match status" value="1"/>
</dbReference>
<keyword evidence="12" id="KW-1185">Reference proteome</keyword>
<dbReference type="Gene3D" id="3.30.420.40">
    <property type="match status" value="2"/>
</dbReference>
<dbReference type="RefSeq" id="WP_032075372.1">
    <property type="nucleotide sequence ID" value="NZ_CP020953.1"/>
</dbReference>
<dbReference type="PROSITE" id="PS01075">
    <property type="entry name" value="ACETATE_KINASE_1"/>
    <property type="match status" value="1"/>
</dbReference>
<dbReference type="OrthoDB" id="9771859at2"/>
<evidence type="ECO:0000313" key="12">
    <source>
        <dbReference type="Proteomes" id="UP000244910"/>
    </source>
</evidence>
<dbReference type="AlphaFoldDB" id="A0A2U8DV30"/>
<evidence type="ECO:0000256" key="8">
    <source>
        <dbReference type="ARBA" id="ARBA00048596"/>
    </source>
</evidence>
<evidence type="ECO:0000256" key="4">
    <source>
        <dbReference type="ARBA" id="ARBA00022679"/>
    </source>
</evidence>
<gene>
    <name evidence="9" type="primary">buk</name>
    <name evidence="11" type="ORF">B9W14_19645</name>
</gene>
<dbReference type="PRINTS" id="PR00471">
    <property type="entry name" value="ACETATEKNASE"/>
</dbReference>
<organism evidence="11 12">
    <name type="scientific">Clostridium drakei</name>
    <dbReference type="NCBI Taxonomy" id="332101"/>
    <lineage>
        <taxon>Bacteria</taxon>
        <taxon>Bacillati</taxon>
        <taxon>Bacillota</taxon>
        <taxon>Clostridia</taxon>
        <taxon>Eubacteriales</taxon>
        <taxon>Clostridiaceae</taxon>
        <taxon>Clostridium</taxon>
    </lineage>
</organism>
<dbReference type="PROSITE" id="PS01076">
    <property type="entry name" value="ACETATE_KINASE_2"/>
    <property type="match status" value="1"/>
</dbReference>
<dbReference type="GO" id="GO:0006083">
    <property type="term" value="P:acetate metabolic process"/>
    <property type="evidence" value="ECO:0007669"/>
    <property type="project" value="TreeGrafter"/>
</dbReference>
<dbReference type="InterPro" id="IPR023865">
    <property type="entry name" value="Aliphatic_acid_kinase_CS"/>
</dbReference>
<proteinExistence type="inferred from homology"/>
<comment type="similarity">
    <text evidence="2 9 10">Belongs to the acetokinase family.</text>
</comment>
<dbReference type="GO" id="GO:0005737">
    <property type="term" value="C:cytoplasm"/>
    <property type="evidence" value="ECO:0007669"/>
    <property type="project" value="UniProtKB-SubCell"/>
</dbReference>
<dbReference type="GO" id="GO:0047761">
    <property type="term" value="F:butyrate kinase activity"/>
    <property type="evidence" value="ECO:0007669"/>
    <property type="project" value="UniProtKB-UniRule"/>
</dbReference>
<keyword evidence="4 9" id="KW-0808">Transferase</keyword>
<evidence type="ECO:0000256" key="10">
    <source>
        <dbReference type="RuleBase" id="RU003835"/>
    </source>
</evidence>
<dbReference type="NCBIfam" id="TIGR02707">
    <property type="entry name" value="butyr_kinase"/>
    <property type="match status" value="1"/>
</dbReference>
<dbReference type="CDD" id="cd24011">
    <property type="entry name" value="ASKHA_NBD_BK"/>
    <property type="match status" value="1"/>
</dbReference>
<evidence type="ECO:0000256" key="9">
    <source>
        <dbReference type="HAMAP-Rule" id="MF_00542"/>
    </source>
</evidence>
<name>A0A2U8DV30_9CLOT</name>
<keyword evidence="7 9" id="KW-0067">ATP-binding</keyword>
<dbReference type="HAMAP" id="MF_00542">
    <property type="entry name" value="Butyrate_kinase"/>
    <property type="match status" value="1"/>
</dbReference>
<evidence type="ECO:0000256" key="3">
    <source>
        <dbReference type="ARBA" id="ARBA00022490"/>
    </source>
</evidence>
<evidence type="ECO:0000256" key="1">
    <source>
        <dbReference type="ARBA" id="ARBA00004496"/>
    </source>
</evidence>
<dbReference type="InterPro" id="IPR043129">
    <property type="entry name" value="ATPase_NBD"/>
</dbReference>
<evidence type="ECO:0000256" key="6">
    <source>
        <dbReference type="ARBA" id="ARBA00022777"/>
    </source>
</evidence>
<protein>
    <recommendedName>
        <fullName evidence="9">Probable butyrate kinase</fullName>
        <shortName evidence="9">BK</shortName>
        <ecNumber evidence="9">2.7.2.7</ecNumber>
    </recommendedName>
    <alternativeName>
        <fullName evidence="9">Branched-chain carboxylic acid kinase</fullName>
    </alternativeName>
</protein>